<evidence type="ECO:0000313" key="3">
    <source>
        <dbReference type="Proteomes" id="UP001187471"/>
    </source>
</evidence>
<dbReference type="EMBL" id="JAVXUO010001000">
    <property type="protein sequence ID" value="KAK2987264.1"/>
    <property type="molecule type" value="Genomic_DNA"/>
</dbReference>
<keyword evidence="1" id="KW-1133">Transmembrane helix</keyword>
<keyword evidence="1" id="KW-0472">Membrane</keyword>
<accession>A0AA88RKE6</accession>
<sequence>MAICKIPEGLVRGWSLLATQMIVLFGVFLYHIPTYHLELPGLKKPNSKTSPEEMMVWLCVRACAGVMVSKAVARIGKITRDVKKEKIVVGDDKGNEKGLTFNFPVGFWGWWVLGGGVAFEGELGIISDGSGEGLTELLELVDGGEDGGLGL</sequence>
<name>A0AA88RKE6_9ASTE</name>
<keyword evidence="3" id="KW-1185">Reference proteome</keyword>
<protein>
    <submittedName>
        <fullName evidence="2">Uncharacterized protein</fullName>
    </submittedName>
</protein>
<evidence type="ECO:0000256" key="1">
    <source>
        <dbReference type="SAM" id="Phobius"/>
    </source>
</evidence>
<organism evidence="2 3">
    <name type="scientific">Escallonia rubra</name>
    <dbReference type="NCBI Taxonomy" id="112253"/>
    <lineage>
        <taxon>Eukaryota</taxon>
        <taxon>Viridiplantae</taxon>
        <taxon>Streptophyta</taxon>
        <taxon>Embryophyta</taxon>
        <taxon>Tracheophyta</taxon>
        <taxon>Spermatophyta</taxon>
        <taxon>Magnoliopsida</taxon>
        <taxon>eudicotyledons</taxon>
        <taxon>Gunneridae</taxon>
        <taxon>Pentapetalae</taxon>
        <taxon>asterids</taxon>
        <taxon>campanulids</taxon>
        <taxon>Escalloniales</taxon>
        <taxon>Escalloniaceae</taxon>
        <taxon>Escallonia</taxon>
    </lineage>
</organism>
<keyword evidence="1" id="KW-0812">Transmembrane</keyword>
<proteinExistence type="predicted"/>
<comment type="caution">
    <text evidence="2">The sequence shown here is derived from an EMBL/GenBank/DDBJ whole genome shotgun (WGS) entry which is preliminary data.</text>
</comment>
<gene>
    <name evidence="2" type="ORF">RJ640_017567</name>
</gene>
<dbReference type="Proteomes" id="UP001187471">
    <property type="component" value="Unassembled WGS sequence"/>
</dbReference>
<dbReference type="AlphaFoldDB" id="A0AA88RKE6"/>
<reference evidence="2" key="1">
    <citation type="submission" date="2022-12" db="EMBL/GenBank/DDBJ databases">
        <title>Draft genome assemblies for two species of Escallonia (Escalloniales).</title>
        <authorList>
            <person name="Chanderbali A."/>
            <person name="Dervinis C."/>
            <person name="Anghel I."/>
            <person name="Soltis D."/>
            <person name="Soltis P."/>
            <person name="Zapata F."/>
        </authorList>
    </citation>
    <scope>NUCLEOTIDE SEQUENCE</scope>
    <source>
        <strain evidence="2">UCBG92.1500</strain>
        <tissue evidence="2">Leaf</tissue>
    </source>
</reference>
<evidence type="ECO:0000313" key="2">
    <source>
        <dbReference type="EMBL" id="KAK2987264.1"/>
    </source>
</evidence>
<feature type="transmembrane region" description="Helical" evidence="1">
    <location>
        <begin position="12"/>
        <end position="34"/>
    </location>
</feature>